<accession>A0ABZ2LRX3</accession>
<reference evidence="1 2" key="1">
    <citation type="submission" date="2021-12" db="EMBL/GenBank/DDBJ databases">
        <title>Discovery of the Pendulisporaceae a myxobacterial family with distinct sporulation behavior and unique specialized metabolism.</title>
        <authorList>
            <person name="Garcia R."/>
            <person name="Popoff A."/>
            <person name="Bader C.D."/>
            <person name="Loehr J."/>
            <person name="Walesch S."/>
            <person name="Walt C."/>
            <person name="Boldt J."/>
            <person name="Bunk B."/>
            <person name="Haeckl F.J.F.P.J."/>
            <person name="Gunesch A.P."/>
            <person name="Birkelbach J."/>
            <person name="Nuebel U."/>
            <person name="Pietschmann T."/>
            <person name="Bach T."/>
            <person name="Mueller R."/>
        </authorList>
    </citation>
    <scope>NUCLEOTIDE SEQUENCE [LARGE SCALE GENOMIC DNA]</scope>
    <source>
        <strain evidence="1 2">MSr11954</strain>
    </source>
</reference>
<dbReference type="Proteomes" id="UP001370348">
    <property type="component" value="Chromosome"/>
</dbReference>
<dbReference type="RefSeq" id="WP_394822148.1">
    <property type="nucleotide sequence ID" value="NZ_CP089984.1"/>
</dbReference>
<sequence>MAHDFARELEALAALSRSFAAAHPALAPGLAAPSDDPDVERLIDGFSYLVHQVESLIDAAAKRAADPFAEILGPELLRPFPCATILELVADRTLDVLAGTEFESVPVEGTRCRFRTFAPARVIPWEVADAKLAWAQDRGQLLRIVLRRRASVQAQAQAQGASAPATLGSLFPLRLHLAGETRASLALLLALSSVESMDLFVTDPSRAANQGGLGATAAPTVRLPGHALRMWGLDASEALLPPEPWEHVGFRLLREYFLLPAKFAFVEIAGQRGWTEPLGDAQSIEIALRLGRALPANLAVTRDTIRTNCVPVVNVFETTAEPVRPTLARQAHMLRVAGLAPDHGEVYEVLGAQGYCGPQSGTLPIPPLTDFDAVADLERSTKDRIFYALGRSPRASGQKEDTTVRFVLPREGRELPPIESVSFDLLACNRDLPMALGVGDIKVPGPRTPKGLLFRNITAVTPYRAAPGGRTLQRRSLAMVAVSACSRLQVEVLKTLLHLLNLHTTFNGPAGLTALRRIRAVIDVTRTTALVEGERGMRQGSELEVRLDEAGLDGEGDAYVFAAVLARLFAHDAAINSFARTRARFEGTGRIVSFPARSGDETI</sequence>
<organism evidence="1 2">
    <name type="scientific">Pendulispora albinea</name>
    <dbReference type="NCBI Taxonomy" id="2741071"/>
    <lineage>
        <taxon>Bacteria</taxon>
        <taxon>Pseudomonadati</taxon>
        <taxon>Myxococcota</taxon>
        <taxon>Myxococcia</taxon>
        <taxon>Myxococcales</taxon>
        <taxon>Sorangiineae</taxon>
        <taxon>Pendulisporaceae</taxon>
        <taxon>Pendulispora</taxon>
    </lineage>
</organism>
<gene>
    <name evidence="1" type="primary">tssF</name>
    <name evidence="1" type="ORF">LZC94_32350</name>
</gene>
<proteinExistence type="predicted"/>
<dbReference type="PANTHER" id="PTHR35370:SF1">
    <property type="entry name" value="TYPE VI SECRETION SYSTEM COMPONENT TSSF1"/>
    <property type="match status" value="1"/>
</dbReference>
<dbReference type="Pfam" id="PF05947">
    <property type="entry name" value="T6SS_TssF"/>
    <property type="match status" value="1"/>
</dbReference>
<dbReference type="InterPro" id="IPR010272">
    <property type="entry name" value="T6SS_TssF"/>
</dbReference>
<protein>
    <submittedName>
        <fullName evidence="1">Type VI secretion system baseplate subunit TssF</fullName>
    </submittedName>
</protein>
<dbReference type="PANTHER" id="PTHR35370">
    <property type="entry name" value="CYTOPLASMIC PROTEIN-RELATED-RELATED"/>
    <property type="match status" value="1"/>
</dbReference>
<name>A0ABZ2LRX3_9BACT</name>
<evidence type="ECO:0000313" key="2">
    <source>
        <dbReference type="Proteomes" id="UP001370348"/>
    </source>
</evidence>
<dbReference type="EMBL" id="CP089984">
    <property type="protein sequence ID" value="WXB12526.1"/>
    <property type="molecule type" value="Genomic_DNA"/>
</dbReference>
<dbReference type="NCBIfam" id="TIGR03359">
    <property type="entry name" value="VI_chp_6"/>
    <property type="match status" value="1"/>
</dbReference>
<evidence type="ECO:0000313" key="1">
    <source>
        <dbReference type="EMBL" id="WXB12526.1"/>
    </source>
</evidence>
<keyword evidence="2" id="KW-1185">Reference proteome</keyword>